<dbReference type="InterPro" id="IPR000209">
    <property type="entry name" value="Peptidase_S8/S53_dom"/>
</dbReference>
<dbReference type="EMBL" id="BAAAOS010000017">
    <property type="protein sequence ID" value="GAA1566356.1"/>
    <property type="molecule type" value="Genomic_DNA"/>
</dbReference>
<feature type="active site" description="Charge relay system" evidence="5">
    <location>
        <position position="434"/>
    </location>
</feature>
<dbReference type="Proteomes" id="UP001500393">
    <property type="component" value="Unassembled WGS sequence"/>
</dbReference>
<dbReference type="InterPro" id="IPR022398">
    <property type="entry name" value="Peptidase_S8_His-AS"/>
</dbReference>
<evidence type="ECO:0000256" key="3">
    <source>
        <dbReference type="ARBA" id="ARBA00022801"/>
    </source>
</evidence>
<evidence type="ECO:0000256" key="5">
    <source>
        <dbReference type="PROSITE-ProRule" id="PRU01240"/>
    </source>
</evidence>
<dbReference type="PROSITE" id="PS00137">
    <property type="entry name" value="SUBTILASE_HIS"/>
    <property type="match status" value="1"/>
</dbReference>
<dbReference type="PROSITE" id="PS00138">
    <property type="entry name" value="SUBTILASE_SER"/>
    <property type="match status" value="1"/>
</dbReference>
<evidence type="ECO:0000313" key="7">
    <source>
        <dbReference type="EMBL" id="GAA1566356.1"/>
    </source>
</evidence>
<dbReference type="PANTHER" id="PTHR43806:SF11">
    <property type="entry name" value="CEREVISIN-RELATED"/>
    <property type="match status" value="1"/>
</dbReference>
<keyword evidence="8" id="KW-1185">Reference proteome</keyword>
<feature type="domain" description="Peptidase S8/S53" evidence="6">
    <location>
        <begin position="193"/>
        <end position="469"/>
    </location>
</feature>
<evidence type="ECO:0000313" key="8">
    <source>
        <dbReference type="Proteomes" id="UP001500393"/>
    </source>
</evidence>
<dbReference type="InterPro" id="IPR015500">
    <property type="entry name" value="Peptidase_S8_subtilisin-rel"/>
</dbReference>
<keyword evidence="3 5" id="KW-0378">Hydrolase</keyword>
<evidence type="ECO:0000256" key="2">
    <source>
        <dbReference type="ARBA" id="ARBA00022670"/>
    </source>
</evidence>
<dbReference type="InterPro" id="IPR036852">
    <property type="entry name" value="Peptidase_S8/S53_dom_sf"/>
</dbReference>
<comment type="caution">
    <text evidence="7">The sequence shown here is derived from an EMBL/GenBank/DDBJ whole genome shotgun (WGS) entry which is preliminary data.</text>
</comment>
<dbReference type="SUPFAM" id="SSF52743">
    <property type="entry name" value="Subtilisin-like"/>
    <property type="match status" value="1"/>
</dbReference>
<sequence length="504" mass="52357">MRSRVADAFRPVRDRPEENVLSRTSRSRRLSAGLAAAALALTAAGTATAAHAAPSAPTGSTAAAAEPGILMNYVVNTRSDKGHVKKVEQAVVAAGGTVVQSYDQIGVVIAQSTNPDFRTDVRAGKNGRSVQTVGATRTAAVSEGPVGTAAKTAAAKGLNAGEAAPVLDPDEAKQWDMVQIKADQAHQITDGSRKVLVGINDSGVDDTHPDLAPNFDAKNSVNCVGNGVPDTTPGGWRPTTSAHGTHVAGTVAAARNGVGIVGVAPNVRIASVKVVNDDGYIFPEYAICGFIWAAEHKMDVTNHSYFIDPWQFWCDDDGDQGAVQESVRRAVDFATKRGGLAVAAAGNSNYDLANKTTDTSSPNDSTAVTRQITNDCLDIPTELPGVITVASTTQARARSGFSNFGLNKIDVAAPGSTILSTLPGGKYGTMSGTSMASPHVAGVAALIKSARPWLSPRQIENALRVEADDQSCPTTPDPRCTGTTANNAFFGEGIVDSLDAIQRW</sequence>
<feature type="active site" description="Charge relay system" evidence="5">
    <location>
        <position position="243"/>
    </location>
</feature>
<dbReference type="PRINTS" id="PR00723">
    <property type="entry name" value="SUBTILISIN"/>
</dbReference>
<evidence type="ECO:0000259" key="6">
    <source>
        <dbReference type="Pfam" id="PF00082"/>
    </source>
</evidence>
<protein>
    <submittedName>
        <fullName evidence="7">S8 family serine peptidase</fullName>
    </submittedName>
</protein>
<dbReference type="PANTHER" id="PTHR43806">
    <property type="entry name" value="PEPTIDASE S8"/>
    <property type="match status" value="1"/>
</dbReference>
<name>A0ABN2CXH7_9ACTN</name>
<proteinExistence type="inferred from homology"/>
<evidence type="ECO:0000256" key="1">
    <source>
        <dbReference type="ARBA" id="ARBA00011073"/>
    </source>
</evidence>
<dbReference type="Pfam" id="PF00082">
    <property type="entry name" value="Peptidase_S8"/>
    <property type="match status" value="1"/>
</dbReference>
<evidence type="ECO:0000256" key="4">
    <source>
        <dbReference type="ARBA" id="ARBA00022825"/>
    </source>
</evidence>
<comment type="similarity">
    <text evidence="1 5">Belongs to the peptidase S8 family.</text>
</comment>
<reference evidence="7 8" key="1">
    <citation type="journal article" date="2019" name="Int. J. Syst. Evol. Microbiol.">
        <title>The Global Catalogue of Microorganisms (GCM) 10K type strain sequencing project: providing services to taxonomists for standard genome sequencing and annotation.</title>
        <authorList>
            <consortium name="The Broad Institute Genomics Platform"/>
            <consortium name="The Broad Institute Genome Sequencing Center for Infectious Disease"/>
            <person name="Wu L."/>
            <person name="Ma J."/>
        </authorList>
    </citation>
    <scope>NUCLEOTIDE SEQUENCE [LARGE SCALE GENOMIC DNA]</scope>
    <source>
        <strain evidence="7 8">JCM 14969</strain>
    </source>
</reference>
<dbReference type="Gene3D" id="3.40.50.200">
    <property type="entry name" value="Peptidase S8/S53 domain"/>
    <property type="match status" value="1"/>
</dbReference>
<feature type="active site" description="Charge relay system" evidence="5">
    <location>
        <position position="201"/>
    </location>
</feature>
<organism evidence="7 8">
    <name type="scientific">Kribbella sancticallisti</name>
    <dbReference type="NCBI Taxonomy" id="460087"/>
    <lineage>
        <taxon>Bacteria</taxon>
        <taxon>Bacillati</taxon>
        <taxon>Actinomycetota</taxon>
        <taxon>Actinomycetes</taxon>
        <taxon>Propionibacteriales</taxon>
        <taxon>Kribbellaceae</taxon>
        <taxon>Kribbella</taxon>
    </lineage>
</organism>
<keyword evidence="4 5" id="KW-0720">Serine protease</keyword>
<accession>A0ABN2CXH7</accession>
<keyword evidence="2 5" id="KW-0645">Protease</keyword>
<dbReference type="PROSITE" id="PS51892">
    <property type="entry name" value="SUBTILASE"/>
    <property type="match status" value="1"/>
</dbReference>
<dbReference type="InterPro" id="IPR050131">
    <property type="entry name" value="Peptidase_S8_subtilisin-like"/>
</dbReference>
<dbReference type="InterPro" id="IPR023828">
    <property type="entry name" value="Peptidase_S8_Ser-AS"/>
</dbReference>
<gene>
    <name evidence="7" type="ORF">GCM10009789_19790</name>
</gene>